<evidence type="ECO:0000313" key="4">
    <source>
        <dbReference type="EMBL" id="RZO18639.1"/>
    </source>
</evidence>
<evidence type="ECO:0000256" key="2">
    <source>
        <dbReference type="ARBA" id="ARBA00023235"/>
    </source>
</evidence>
<dbReference type="GO" id="GO:0005829">
    <property type="term" value="C:cytosol"/>
    <property type="evidence" value="ECO:0007669"/>
    <property type="project" value="TreeGrafter"/>
</dbReference>
<dbReference type="PANTHER" id="PTHR11934:SF0">
    <property type="entry name" value="RIBOSE-5-PHOSPHATE ISOMERASE"/>
    <property type="match status" value="1"/>
</dbReference>
<dbReference type="Gene3D" id="3.40.50.1360">
    <property type="match status" value="1"/>
</dbReference>
<feature type="active site" description="Proton acceptor" evidence="3">
    <location>
        <position position="105"/>
    </location>
</feature>
<dbReference type="FunFam" id="3.40.50.1360:FF:000001">
    <property type="entry name" value="Ribose-5-phosphate isomerase A"/>
    <property type="match status" value="1"/>
</dbReference>
<comment type="pathway">
    <text evidence="3">Carbohydrate degradation; pentose phosphate pathway; D-ribose 5-phosphate from D-ribulose 5-phosphate (non-oxidative stage): step 1/1.</text>
</comment>
<dbReference type="AlphaFoldDB" id="A0A520MBU3"/>
<reference evidence="4 5" key="1">
    <citation type="submission" date="2019-02" db="EMBL/GenBank/DDBJ databases">
        <title>Prokaryotic population dynamics and viral predation in marine succession experiment using metagenomics: the confinement effect.</title>
        <authorList>
            <person name="Haro-Moreno J.M."/>
            <person name="Rodriguez-Valera F."/>
            <person name="Lopez-Perez M."/>
        </authorList>
    </citation>
    <scope>NUCLEOTIDE SEQUENCE [LARGE SCALE GENOMIC DNA]</scope>
    <source>
        <strain evidence="4">MED-G167</strain>
    </source>
</reference>
<dbReference type="Proteomes" id="UP000318359">
    <property type="component" value="Unassembled WGS sequence"/>
</dbReference>
<dbReference type="InterPro" id="IPR020672">
    <property type="entry name" value="Ribose5P_isomerase_typA_subgr"/>
</dbReference>
<dbReference type="InterPro" id="IPR004788">
    <property type="entry name" value="Ribose5P_isomerase_type_A"/>
</dbReference>
<comment type="caution">
    <text evidence="4">The sequence shown here is derived from an EMBL/GenBank/DDBJ whole genome shotgun (WGS) entry which is preliminary data.</text>
</comment>
<evidence type="ECO:0000313" key="5">
    <source>
        <dbReference type="Proteomes" id="UP000318359"/>
    </source>
</evidence>
<comment type="similarity">
    <text evidence="3">Belongs to the ribose 5-phosphate isomerase family.</text>
</comment>
<proteinExistence type="inferred from homology"/>
<keyword evidence="2 3" id="KW-0413">Isomerase</keyword>
<organism evidence="4 5">
    <name type="scientific">SAR86 cluster bacterium</name>
    <dbReference type="NCBI Taxonomy" id="2030880"/>
    <lineage>
        <taxon>Bacteria</taxon>
        <taxon>Pseudomonadati</taxon>
        <taxon>Pseudomonadota</taxon>
        <taxon>Gammaproteobacteria</taxon>
        <taxon>SAR86 cluster</taxon>
    </lineage>
</organism>
<accession>A0A520MBU3</accession>
<comment type="function">
    <text evidence="3">Catalyzes the reversible conversion of ribose-5-phosphate to ribulose 5-phosphate.</text>
</comment>
<dbReference type="GO" id="GO:0009052">
    <property type="term" value="P:pentose-phosphate shunt, non-oxidative branch"/>
    <property type="evidence" value="ECO:0007669"/>
    <property type="project" value="UniProtKB-UniRule"/>
</dbReference>
<dbReference type="CDD" id="cd01398">
    <property type="entry name" value="RPI_A"/>
    <property type="match status" value="1"/>
</dbReference>
<feature type="binding site" evidence="3">
    <location>
        <begin position="96"/>
        <end position="99"/>
    </location>
    <ligand>
        <name>substrate</name>
    </ligand>
</feature>
<dbReference type="EMBL" id="SHBM01000006">
    <property type="protein sequence ID" value="RZO18639.1"/>
    <property type="molecule type" value="Genomic_DNA"/>
</dbReference>
<name>A0A520MBU3_9GAMM</name>
<comment type="subunit">
    <text evidence="3">Homodimer.</text>
</comment>
<dbReference type="Gene3D" id="3.30.70.260">
    <property type="match status" value="1"/>
</dbReference>
<evidence type="ECO:0000256" key="1">
    <source>
        <dbReference type="ARBA" id="ARBA00001713"/>
    </source>
</evidence>
<dbReference type="NCBIfam" id="TIGR00021">
    <property type="entry name" value="rpiA"/>
    <property type="match status" value="1"/>
</dbReference>
<feature type="binding site" evidence="3">
    <location>
        <begin position="30"/>
        <end position="33"/>
    </location>
    <ligand>
        <name>substrate</name>
    </ligand>
</feature>
<dbReference type="UniPathway" id="UPA00115">
    <property type="reaction ID" value="UER00412"/>
</dbReference>
<dbReference type="EC" id="5.3.1.6" evidence="3"/>
<comment type="catalytic activity">
    <reaction evidence="1 3">
        <text>aldehydo-D-ribose 5-phosphate = D-ribulose 5-phosphate</text>
        <dbReference type="Rhea" id="RHEA:14657"/>
        <dbReference type="ChEBI" id="CHEBI:58121"/>
        <dbReference type="ChEBI" id="CHEBI:58273"/>
        <dbReference type="EC" id="5.3.1.6"/>
    </reaction>
</comment>
<protein>
    <recommendedName>
        <fullName evidence="3">Ribose-5-phosphate isomerase A</fullName>
        <ecNumber evidence="3">5.3.1.6</ecNumber>
    </recommendedName>
    <alternativeName>
        <fullName evidence="3">Phosphoriboisomerase A</fullName>
        <shortName evidence="3">PRI</shortName>
    </alternativeName>
</protein>
<feature type="binding site" evidence="3">
    <location>
        <begin position="83"/>
        <end position="86"/>
    </location>
    <ligand>
        <name>substrate</name>
    </ligand>
</feature>
<dbReference type="InterPro" id="IPR037171">
    <property type="entry name" value="NagB/RpiA_transferase-like"/>
</dbReference>
<dbReference type="PANTHER" id="PTHR11934">
    <property type="entry name" value="RIBOSE-5-PHOSPHATE ISOMERASE"/>
    <property type="match status" value="1"/>
</dbReference>
<feature type="binding site" evidence="3">
    <location>
        <position position="123"/>
    </location>
    <ligand>
        <name>substrate</name>
    </ligand>
</feature>
<dbReference type="GO" id="GO:0006014">
    <property type="term" value="P:D-ribose metabolic process"/>
    <property type="evidence" value="ECO:0007669"/>
    <property type="project" value="TreeGrafter"/>
</dbReference>
<evidence type="ECO:0000256" key="3">
    <source>
        <dbReference type="HAMAP-Rule" id="MF_00170"/>
    </source>
</evidence>
<dbReference type="NCBIfam" id="NF001924">
    <property type="entry name" value="PRK00702.1"/>
    <property type="match status" value="1"/>
</dbReference>
<dbReference type="GO" id="GO:0004751">
    <property type="term" value="F:ribose-5-phosphate isomerase activity"/>
    <property type="evidence" value="ECO:0007669"/>
    <property type="project" value="UniProtKB-UniRule"/>
</dbReference>
<sequence>MSASKINVAKQAVSYIADKLTPNMILGIGTGSTVNCFIEELASYSNLFKGAVSSSNASSKLLQSKGIEVFSLNDVNEIEFYIDGADEVDKNNNLIKGGGAAHTREKIVASAAKDFICIVDKTKIVNKLGSFPLPIEVIPESRSLVARQIVALGGIPELRQGVTTDQENQILDVKNLDLSNPKEMESRLNSIAGIVDNGIFAFHKPSLVLVSEV</sequence>
<gene>
    <name evidence="3 4" type="primary">rpiA</name>
    <name evidence="4" type="ORF">EVB00_00870</name>
</gene>
<dbReference type="SUPFAM" id="SSF75445">
    <property type="entry name" value="D-ribose-5-phosphate isomerase (RpiA), lid domain"/>
    <property type="match status" value="1"/>
</dbReference>
<dbReference type="HAMAP" id="MF_00170">
    <property type="entry name" value="Rib_5P_isom_A"/>
    <property type="match status" value="1"/>
</dbReference>
<dbReference type="SUPFAM" id="SSF100950">
    <property type="entry name" value="NagB/RpiA/CoA transferase-like"/>
    <property type="match status" value="1"/>
</dbReference>
<dbReference type="Pfam" id="PF06026">
    <property type="entry name" value="Rib_5-P_isom_A"/>
    <property type="match status" value="1"/>
</dbReference>